<keyword evidence="1" id="KW-1185">Reference proteome</keyword>
<protein>
    <submittedName>
        <fullName evidence="2">Leucine-rich repeat-containing protein 75A-like isoform X1</fullName>
    </submittedName>
</protein>
<dbReference type="Proteomes" id="UP000515135">
    <property type="component" value="Unplaced"/>
</dbReference>
<dbReference type="InterPro" id="IPR001611">
    <property type="entry name" value="Leu-rich_rpt"/>
</dbReference>
<gene>
    <name evidence="2" type="primary">LOC109471757</name>
</gene>
<organism evidence="1 2">
    <name type="scientific">Branchiostoma belcheri</name>
    <name type="common">Amphioxus</name>
    <dbReference type="NCBI Taxonomy" id="7741"/>
    <lineage>
        <taxon>Eukaryota</taxon>
        <taxon>Metazoa</taxon>
        <taxon>Chordata</taxon>
        <taxon>Cephalochordata</taxon>
        <taxon>Leptocardii</taxon>
        <taxon>Amphioxiformes</taxon>
        <taxon>Branchiostomatidae</taxon>
        <taxon>Branchiostoma</taxon>
    </lineage>
</organism>
<sequence>MGNKKSTLGLWVQENGGTNHRGRHETWEITGDPWRLRVSVIRRFCSLALRGHSERALDILTDLRKICALEDPEVQDANSFLVDQKTAGFITRLNLLLKQQDPESLQMECTNFIRHLSPPASVCGKKRFDFMLAADFRGLEALSLCGAMLNDKKLLKLSKVLDANMDTMTHLDLSYNRLTDRGLQRLLPTLQKMQALQSLDLVGNYLRKETIDGLVHVMSDPSACPCLTQISLGNNYNIAVMPGGLCELLLARWPPHARQPARRELATGQVTIVETVDDEDYEDPDIVALQLV</sequence>
<dbReference type="Gene3D" id="3.80.10.10">
    <property type="entry name" value="Ribonuclease Inhibitor"/>
    <property type="match status" value="1"/>
</dbReference>
<accession>A0A6P4ZAF7</accession>
<evidence type="ECO:0000313" key="1">
    <source>
        <dbReference type="Proteomes" id="UP000515135"/>
    </source>
</evidence>
<reference evidence="2" key="1">
    <citation type="submission" date="2025-08" db="UniProtKB">
        <authorList>
            <consortium name="RefSeq"/>
        </authorList>
    </citation>
    <scope>IDENTIFICATION</scope>
    <source>
        <tissue evidence="2">Gonad</tissue>
    </source>
</reference>
<dbReference type="GeneID" id="109471757"/>
<name>A0A6P4ZAF7_BRABE</name>
<dbReference type="OrthoDB" id="9979103at2759"/>
<dbReference type="SUPFAM" id="SSF52047">
    <property type="entry name" value="RNI-like"/>
    <property type="match status" value="1"/>
</dbReference>
<dbReference type="RefSeq" id="XP_019626671.1">
    <property type="nucleotide sequence ID" value="XM_019771112.1"/>
</dbReference>
<proteinExistence type="predicted"/>
<dbReference type="AlphaFoldDB" id="A0A6P4ZAF7"/>
<dbReference type="PANTHER" id="PTHR39654">
    <property type="entry name" value="LEUCINE-RICH REPEAT-CONTAINING PROTEIN 75A-LIKE ISOFORM X1"/>
    <property type="match status" value="1"/>
</dbReference>
<dbReference type="PANTHER" id="PTHR39654:SF2">
    <property type="entry name" value="LEUCINE-RICH REPEAT-CONTAINING PROTEIN 75A-LIKE ISOFORM X1"/>
    <property type="match status" value="1"/>
</dbReference>
<dbReference type="KEGG" id="bbel:109471757"/>
<dbReference type="Pfam" id="PF13516">
    <property type="entry name" value="LRR_6"/>
    <property type="match status" value="1"/>
</dbReference>
<dbReference type="InterPro" id="IPR032675">
    <property type="entry name" value="LRR_dom_sf"/>
</dbReference>
<evidence type="ECO:0000313" key="2">
    <source>
        <dbReference type="RefSeq" id="XP_019626671.1"/>
    </source>
</evidence>